<keyword evidence="2" id="KW-0378">Hydrolase</keyword>
<organism evidence="2">
    <name type="scientific">Clostridium symbiosum</name>
    <name type="common">Bacteroides symbiosus</name>
    <dbReference type="NCBI Taxonomy" id="1512"/>
    <lineage>
        <taxon>Bacteria</taxon>
        <taxon>Bacillati</taxon>
        <taxon>Bacillota</taxon>
        <taxon>Clostridia</taxon>
        <taxon>Lachnospirales</taxon>
        <taxon>Lachnospiraceae</taxon>
        <taxon>Otoolea</taxon>
    </lineage>
</organism>
<dbReference type="InterPro" id="IPR013830">
    <property type="entry name" value="SGNH_hydro"/>
</dbReference>
<gene>
    <name evidence="2" type="ORF">CSLFYP84_01003</name>
</gene>
<proteinExistence type="predicted"/>
<reference evidence="2" key="1">
    <citation type="submission" date="2019-11" db="EMBL/GenBank/DDBJ databases">
        <authorList>
            <person name="Feng L."/>
        </authorList>
    </citation>
    <scope>NUCLEOTIDE SEQUENCE</scope>
    <source>
        <strain evidence="2">CsymbiosumLFYP84</strain>
    </source>
</reference>
<dbReference type="EMBL" id="CACRUA010000009">
    <property type="protein sequence ID" value="VYT95502.1"/>
    <property type="molecule type" value="Genomic_DNA"/>
</dbReference>
<accession>A0A6N3B674</accession>
<dbReference type="SUPFAM" id="SSF52266">
    <property type="entry name" value="SGNH hydrolase"/>
    <property type="match status" value="1"/>
</dbReference>
<evidence type="ECO:0000259" key="1">
    <source>
        <dbReference type="Pfam" id="PF13472"/>
    </source>
</evidence>
<dbReference type="AlphaFoldDB" id="A0A6N3B674"/>
<name>A0A6N3B674_CLOSY</name>
<feature type="domain" description="SGNH hydrolase-type esterase" evidence="1">
    <location>
        <begin position="8"/>
        <end position="200"/>
    </location>
</feature>
<dbReference type="Gene3D" id="3.40.50.1110">
    <property type="entry name" value="SGNH hydrolase"/>
    <property type="match status" value="1"/>
</dbReference>
<dbReference type="InterPro" id="IPR036514">
    <property type="entry name" value="SGNH_hydro_sf"/>
</dbReference>
<dbReference type="RefSeq" id="WP_156684434.1">
    <property type="nucleotide sequence ID" value="NZ_CACRUA010000009.1"/>
</dbReference>
<evidence type="ECO:0000313" key="2">
    <source>
        <dbReference type="EMBL" id="VYT95502.1"/>
    </source>
</evidence>
<dbReference type="Pfam" id="PF13472">
    <property type="entry name" value="Lipase_GDSL_2"/>
    <property type="match status" value="1"/>
</dbReference>
<dbReference type="GO" id="GO:0016787">
    <property type="term" value="F:hydrolase activity"/>
    <property type="evidence" value="ECO:0007669"/>
    <property type="project" value="UniProtKB-KW"/>
</dbReference>
<protein>
    <submittedName>
        <fullName evidence="2">GDSL-like Lipase/Acylhydrolase</fullName>
    </submittedName>
</protein>
<sequence>MEKKHIICFGDSNTHGYCAETDGRFDENTRWTCLLQAKLGDEYLILEEGLGGRTTCFDDPTHEGLRGLDYISPCLQTHEPVDLLIIMLGTNDTKERFGCSAESLGNCMKRLILKAASTPYCWRGAEPNILIVTPKNIGMEYEETPAASTMGKGCSEKSAGLSHWYRLIAGQTGCHYFDANTVVSENTPKDFIHLSKKGHAELANALAGFIPSLFQ</sequence>